<dbReference type="EMBL" id="AM295250">
    <property type="protein sequence ID" value="CAL27169.1"/>
    <property type="molecule type" value="Genomic_DNA"/>
</dbReference>
<protein>
    <recommendedName>
        <fullName evidence="7">Endoribonuclease YoeB</fullName>
    </recommendedName>
    <alternativeName>
        <fullName evidence="6">Putative mRNA interferase YoeB</fullName>
    </alternativeName>
</protein>
<keyword evidence="4" id="KW-0255">Endonuclease</keyword>
<evidence type="ECO:0000256" key="4">
    <source>
        <dbReference type="ARBA" id="ARBA00022759"/>
    </source>
</evidence>
<dbReference type="GO" id="GO:0016787">
    <property type="term" value="F:hydrolase activity"/>
    <property type="evidence" value="ECO:0007669"/>
    <property type="project" value="UniProtKB-KW"/>
</dbReference>
<dbReference type="PANTHER" id="PTHR38039">
    <property type="entry name" value="TOXIN YOEB"/>
    <property type="match status" value="1"/>
</dbReference>
<dbReference type="BioCyc" id="SCAR396513:SCA_RS01310-MONOMER"/>
<proteinExistence type="inferred from homology"/>
<gene>
    <name evidence="8" type="ordered locus">Sca_0256</name>
</gene>
<accession>B9DKQ4</accession>
<evidence type="ECO:0000256" key="3">
    <source>
        <dbReference type="ARBA" id="ARBA00022722"/>
    </source>
</evidence>
<name>B9DKQ4_STACT</name>
<evidence type="ECO:0000256" key="1">
    <source>
        <dbReference type="ARBA" id="ARBA00008172"/>
    </source>
</evidence>
<organism evidence="8 9">
    <name type="scientific">Staphylococcus carnosus (strain TM300)</name>
    <dbReference type="NCBI Taxonomy" id="396513"/>
    <lineage>
        <taxon>Bacteria</taxon>
        <taxon>Bacillati</taxon>
        <taxon>Bacillota</taxon>
        <taxon>Bacilli</taxon>
        <taxon>Bacillales</taxon>
        <taxon>Staphylococcaceae</taxon>
        <taxon>Staphylococcus</taxon>
    </lineage>
</organism>
<dbReference type="Gene3D" id="3.30.2310.20">
    <property type="entry name" value="RelE-like"/>
    <property type="match status" value="1"/>
</dbReference>
<evidence type="ECO:0000313" key="8">
    <source>
        <dbReference type="EMBL" id="CAL27169.1"/>
    </source>
</evidence>
<dbReference type="KEGG" id="sca:SCA_0256"/>
<keyword evidence="5" id="KW-0378">Hydrolase</keyword>
<reference evidence="8 9" key="1">
    <citation type="journal article" date="2009" name="Appl. Environ. Microbiol.">
        <title>Genome analysis of the meat starter culture bacterium Staphylococcus carnosus TM300.</title>
        <authorList>
            <person name="Rosenstein R."/>
            <person name="Nerz C."/>
            <person name="Biswas L."/>
            <person name="Resch A."/>
            <person name="Raddatz G."/>
            <person name="Schuster S.C."/>
            <person name="Goetz F."/>
        </authorList>
    </citation>
    <scope>NUCLEOTIDE SEQUENCE [LARGE SCALE GENOMIC DNA]</scope>
    <source>
        <strain evidence="8 9">TM300</strain>
    </source>
</reference>
<dbReference type="GeneID" id="93795185"/>
<keyword evidence="2" id="KW-1277">Toxin-antitoxin system</keyword>
<dbReference type="eggNOG" id="COG4115">
    <property type="taxonomic scope" value="Bacteria"/>
</dbReference>
<keyword evidence="9" id="KW-1185">Reference proteome</keyword>
<dbReference type="Pfam" id="PF06769">
    <property type="entry name" value="YoeB_toxin"/>
    <property type="match status" value="1"/>
</dbReference>
<keyword evidence="3" id="KW-0540">Nuclease</keyword>
<dbReference type="RefSeq" id="WP_012664284.1">
    <property type="nucleotide sequence ID" value="NC_012121.1"/>
</dbReference>
<dbReference type="SUPFAM" id="SSF143011">
    <property type="entry name" value="RelE-like"/>
    <property type="match status" value="1"/>
</dbReference>
<dbReference type="OrthoDB" id="9801102at2"/>
<dbReference type="GO" id="GO:0004519">
    <property type="term" value="F:endonuclease activity"/>
    <property type="evidence" value="ECO:0007669"/>
    <property type="project" value="UniProtKB-KW"/>
</dbReference>
<comment type="similarity">
    <text evidence="1">Belongs to the YoeB family.</text>
</comment>
<dbReference type="HOGENOM" id="CLU_169492_2_2_9"/>
<dbReference type="GO" id="GO:0045892">
    <property type="term" value="P:negative regulation of DNA-templated transcription"/>
    <property type="evidence" value="ECO:0007669"/>
    <property type="project" value="TreeGrafter"/>
</dbReference>
<dbReference type="Proteomes" id="UP000000444">
    <property type="component" value="Chromosome"/>
</dbReference>
<dbReference type="AlphaFoldDB" id="B9DKQ4"/>
<dbReference type="PANTHER" id="PTHR38039:SF1">
    <property type="entry name" value="TOXIN YOEB"/>
    <property type="match status" value="1"/>
</dbReference>
<evidence type="ECO:0000256" key="6">
    <source>
        <dbReference type="ARBA" id="ARBA00030388"/>
    </source>
</evidence>
<dbReference type="NCBIfam" id="TIGR02116">
    <property type="entry name" value="toxin_Txe_YoeB"/>
    <property type="match status" value="1"/>
</dbReference>
<evidence type="ECO:0000256" key="5">
    <source>
        <dbReference type="ARBA" id="ARBA00022801"/>
    </source>
</evidence>
<dbReference type="InterPro" id="IPR035093">
    <property type="entry name" value="RelE/ParE_toxin_dom_sf"/>
</dbReference>
<evidence type="ECO:0000256" key="7">
    <source>
        <dbReference type="ARBA" id="ARBA00050056"/>
    </source>
</evidence>
<evidence type="ECO:0000256" key="2">
    <source>
        <dbReference type="ARBA" id="ARBA00022649"/>
    </source>
</evidence>
<dbReference type="GO" id="GO:0006401">
    <property type="term" value="P:RNA catabolic process"/>
    <property type="evidence" value="ECO:0007669"/>
    <property type="project" value="InterPro"/>
</dbReference>
<dbReference type="InterPro" id="IPR009614">
    <property type="entry name" value="YoeB_toxin"/>
</dbReference>
<sequence>MSKLNISFSPEAFEDYKNWQTQDKKVWKKINQLIKSIDRDGMLDGIGKPERLKGGFSGWYSRRITQDHRLVYKVTSESILAASCKYHYQ</sequence>
<evidence type="ECO:0000313" key="9">
    <source>
        <dbReference type="Proteomes" id="UP000000444"/>
    </source>
</evidence>